<accession>A0A931F464</accession>
<dbReference type="RefSeq" id="WP_195903497.1">
    <property type="nucleotide sequence ID" value="NZ_JADOGI010000527.1"/>
</dbReference>
<gene>
    <name evidence="1" type="ORF">ITP53_55395</name>
</gene>
<protein>
    <submittedName>
        <fullName evidence="1">Uncharacterized protein</fullName>
    </submittedName>
</protein>
<reference evidence="1" key="1">
    <citation type="submission" date="2020-11" db="EMBL/GenBank/DDBJ databases">
        <title>Whole-genome analyses of Nonomuraea sp. K274.</title>
        <authorList>
            <person name="Veyisoglu A."/>
        </authorList>
    </citation>
    <scope>NUCLEOTIDE SEQUENCE</scope>
    <source>
        <strain evidence="1">K274</strain>
    </source>
</reference>
<name>A0A931F464_9ACTN</name>
<organism evidence="1 2">
    <name type="scientific">Nonomuraea cypriaca</name>
    <dbReference type="NCBI Taxonomy" id="1187855"/>
    <lineage>
        <taxon>Bacteria</taxon>
        <taxon>Bacillati</taxon>
        <taxon>Actinomycetota</taxon>
        <taxon>Actinomycetes</taxon>
        <taxon>Streptosporangiales</taxon>
        <taxon>Streptosporangiaceae</taxon>
        <taxon>Nonomuraea</taxon>
    </lineage>
</organism>
<evidence type="ECO:0000313" key="1">
    <source>
        <dbReference type="EMBL" id="MBF8194689.1"/>
    </source>
</evidence>
<keyword evidence="2" id="KW-1185">Reference proteome</keyword>
<sequence length="171" mass="18464">MTEHVITIRWVDAPEDVGFDDFVEGTYNSFTCTCELPLADRDAATVHAAESGQCPTCLGSGQISPNPRDTGGCQTCDGSGRTKTVTVRARVTEEFLKDMAELLPAQFGLEEVVALLEAHLPDRGADTVLPVAAGLIRYLEVRGDIVLGTAPDYVSDDGCGRAYDDPRWIRT</sequence>
<dbReference type="EMBL" id="JADOGI010000527">
    <property type="protein sequence ID" value="MBF8194689.1"/>
    <property type="molecule type" value="Genomic_DNA"/>
</dbReference>
<evidence type="ECO:0000313" key="2">
    <source>
        <dbReference type="Proteomes" id="UP000605361"/>
    </source>
</evidence>
<proteinExistence type="predicted"/>
<dbReference type="AlphaFoldDB" id="A0A931F464"/>
<comment type="caution">
    <text evidence="1">The sequence shown here is derived from an EMBL/GenBank/DDBJ whole genome shotgun (WGS) entry which is preliminary data.</text>
</comment>
<dbReference type="Proteomes" id="UP000605361">
    <property type="component" value="Unassembled WGS sequence"/>
</dbReference>